<dbReference type="InterPro" id="IPR029058">
    <property type="entry name" value="AB_hydrolase_fold"/>
</dbReference>
<accession>A0A1G1TLK9</accession>
<proteinExistence type="predicted"/>
<name>A0A1G1TLK9_9BACT</name>
<dbReference type="EMBL" id="MDZA01000035">
    <property type="protein sequence ID" value="OGX91762.1"/>
    <property type="molecule type" value="Genomic_DNA"/>
</dbReference>
<reference evidence="1 2" key="1">
    <citation type="submission" date="2016-08" db="EMBL/GenBank/DDBJ databases">
        <title>Hymenobacter coccineus sp. nov., Hymenobacter lapidarius sp. nov. and Hymenobacter glacialis sp. nov., isolated from Antarctic soil.</title>
        <authorList>
            <person name="Sedlacek I."/>
            <person name="Kralova S."/>
            <person name="Kyrova K."/>
            <person name="Maslanova I."/>
            <person name="Stankova E."/>
            <person name="Vrbovska V."/>
            <person name="Nemec M."/>
            <person name="Bartak M."/>
            <person name="Svec P."/>
            <person name="Busse H.-J."/>
            <person name="Pantucek R."/>
        </authorList>
    </citation>
    <scope>NUCLEOTIDE SEQUENCE [LARGE SCALE GENOMIC DNA]</scope>
    <source>
        <strain evidence="1 2">CCM 8649</strain>
    </source>
</reference>
<dbReference type="AlphaFoldDB" id="A0A1G1TLK9"/>
<dbReference type="Proteomes" id="UP000177506">
    <property type="component" value="Unassembled WGS sequence"/>
</dbReference>
<evidence type="ECO:0000313" key="2">
    <source>
        <dbReference type="Proteomes" id="UP000177506"/>
    </source>
</evidence>
<comment type="caution">
    <text evidence="1">The sequence shown here is derived from an EMBL/GenBank/DDBJ whole genome shotgun (WGS) entry which is preliminary data.</text>
</comment>
<protein>
    <submittedName>
        <fullName evidence="1">Uncharacterized protein</fullName>
    </submittedName>
</protein>
<sequence length="89" mass="10024">METRHFPGTSLYLGAHTADEGQDVQGVRTDTTAATLHMRSVLALQRYFEHTPHNGLKYRGKYYPNDSHMSVPLIGEYEALRFLFGAGPK</sequence>
<keyword evidence="2" id="KW-1185">Reference proteome</keyword>
<dbReference type="Gene3D" id="3.40.50.1820">
    <property type="entry name" value="alpha/beta hydrolase"/>
    <property type="match status" value="1"/>
</dbReference>
<gene>
    <name evidence="1" type="ORF">BEN49_18600</name>
</gene>
<organism evidence="1 2">
    <name type="scientific">Hymenobacter coccineus</name>
    <dbReference type="NCBI Taxonomy" id="1908235"/>
    <lineage>
        <taxon>Bacteria</taxon>
        <taxon>Pseudomonadati</taxon>
        <taxon>Bacteroidota</taxon>
        <taxon>Cytophagia</taxon>
        <taxon>Cytophagales</taxon>
        <taxon>Hymenobacteraceae</taxon>
        <taxon>Hymenobacter</taxon>
    </lineage>
</organism>
<evidence type="ECO:0000313" key="1">
    <source>
        <dbReference type="EMBL" id="OGX91762.1"/>
    </source>
</evidence>